<accession>A0A165YLW6</accession>
<dbReference type="GO" id="GO:0006355">
    <property type="term" value="P:regulation of DNA-templated transcription"/>
    <property type="evidence" value="ECO:0007669"/>
    <property type="project" value="InterPro"/>
</dbReference>
<dbReference type="GO" id="GO:0008657">
    <property type="term" value="F:DNA topoisomerase type II (double strand cut, ATP-hydrolyzing) inhibitor activity"/>
    <property type="evidence" value="ECO:0007669"/>
    <property type="project" value="UniProtKB-UniRule"/>
</dbReference>
<feature type="binding site" evidence="3">
    <location>
        <position position="14"/>
    </location>
    <ligand>
        <name>Zn(2+)</name>
        <dbReference type="ChEBI" id="CHEBI:29105"/>
    </ligand>
</feature>
<feature type="binding site" evidence="3">
    <location>
        <position position="30"/>
    </location>
    <ligand>
        <name>Zn(2+)</name>
        <dbReference type="ChEBI" id="CHEBI:29105"/>
    </ligand>
</feature>
<dbReference type="AlphaFoldDB" id="A0A165YLW6"/>
<evidence type="ECO:0000256" key="3">
    <source>
        <dbReference type="HAMAP-Rule" id="MF_00649"/>
    </source>
</evidence>
<comment type="subunit">
    <text evidence="3">Interacts with GyrB.</text>
</comment>
<evidence type="ECO:0000256" key="2">
    <source>
        <dbReference type="ARBA" id="ARBA00022833"/>
    </source>
</evidence>
<proteinExistence type="inferred from homology"/>
<reference evidence="5 6" key="1">
    <citation type="journal article" date="2016" name="Front. Microbiol.">
        <title>Comparative Genomic Analysis Reveals a Diverse Repertoire of Genes Involved in Prokaryote-Eukaryote Interactions within the Pseudovibrio Genus.</title>
        <authorList>
            <person name="Romano S."/>
            <person name="Fernandez-Guerra A."/>
            <person name="Reen F.J."/>
            <person name="Glockner F.O."/>
            <person name="Crowley S.P."/>
            <person name="O'Sullivan O."/>
            <person name="Cotter P.D."/>
            <person name="Adams C."/>
            <person name="Dobson A.D."/>
            <person name="O'Gara F."/>
        </authorList>
    </citation>
    <scope>NUCLEOTIDE SEQUENCE [LARGE SCALE GENOMIC DNA]</scope>
    <source>
        <strain evidence="5 6">Ad2</strain>
    </source>
</reference>
<dbReference type="RefSeq" id="WP_082825624.1">
    <property type="nucleotide sequence ID" value="NZ_FOFM01000001.1"/>
</dbReference>
<dbReference type="Pfam" id="PF03884">
    <property type="entry name" value="YacG"/>
    <property type="match status" value="1"/>
</dbReference>
<sequence length="67" mass="7528">MKKPTTKQGACPICDKPTQQASQPFCSERCRQVDLNNWLSGNYSVPAVEEELSENDISDLENSRILN</sequence>
<dbReference type="EMBL" id="LMCB01000017">
    <property type="protein sequence ID" value="KZL18965.1"/>
    <property type="molecule type" value="Genomic_DNA"/>
</dbReference>
<evidence type="ECO:0000313" key="6">
    <source>
        <dbReference type="Proteomes" id="UP000076577"/>
    </source>
</evidence>
<evidence type="ECO:0000256" key="4">
    <source>
        <dbReference type="SAM" id="MobiDB-lite"/>
    </source>
</evidence>
<dbReference type="InterPro" id="IPR005584">
    <property type="entry name" value="DNA_gyrase_inhibitor_YacG"/>
</dbReference>
<dbReference type="PANTHER" id="PTHR36150">
    <property type="entry name" value="DNA GYRASE INHIBITOR YACG"/>
    <property type="match status" value="1"/>
</dbReference>
<dbReference type="InterPro" id="IPR013088">
    <property type="entry name" value="Znf_NHR/GATA"/>
</dbReference>
<keyword evidence="1 3" id="KW-0479">Metal-binding</keyword>
<protein>
    <recommendedName>
        <fullName evidence="3">DNA gyrase inhibitor YacG</fullName>
    </recommendedName>
</protein>
<evidence type="ECO:0000313" key="5">
    <source>
        <dbReference type="EMBL" id="KZL18965.1"/>
    </source>
</evidence>
<keyword evidence="2 3" id="KW-0862">Zinc</keyword>
<comment type="similarity">
    <text evidence="3">Belongs to the DNA gyrase inhibitor YacG family.</text>
</comment>
<evidence type="ECO:0000256" key="1">
    <source>
        <dbReference type="ARBA" id="ARBA00022723"/>
    </source>
</evidence>
<organism evidence="5 6">
    <name type="scientific">Pseudovibrio axinellae</name>
    <dbReference type="NCBI Taxonomy" id="989403"/>
    <lineage>
        <taxon>Bacteria</taxon>
        <taxon>Pseudomonadati</taxon>
        <taxon>Pseudomonadota</taxon>
        <taxon>Alphaproteobacteria</taxon>
        <taxon>Hyphomicrobiales</taxon>
        <taxon>Stappiaceae</taxon>
        <taxon>Pseudovibrio</taxon>
    </lineage>
</organism>
<dbReference type="PATRIC" id="fig|989403.3.peg.2644"/>
<feature type="binding site" evidence="3">
    <location>
        <position position="11"/>
    </location>
    <ligand>
        <name>Zn(2+)</name>
        <dbReference type="ChEBI" id="CHEBI:29105"/>
    </ligand>
</feature>
<keyword evidence="6" id="KW-1185">Reference proteome</keyword>
<name>A0A165YLW6_9HYPH</name>
<dbReference type="Proteomes" id="UP000076577">
    <property type="component" value="Unassembled WGS sequence"/>
</dbReference>
<dbReference type="Gene3D" id="3.30.50.10">
    <property type="entry name" value="Erythroid Transcription Factor GATA-1, subunit A"/>
    <property type="match status" value="1"/>
</dbReference>
<dbReference type="STRING" id="989403.SAMN05421798_101558"/>
<dbReference type="OrthoDB" id="9809663at2"/>
<feature type="region of interest" description="Disordered" evidence="4">
    <location>
        <begin position="1"/>
        <end position="21"/>
    </location>
</feature>
<dbReference type="GO" id="GO:0008270">
    <property type="term" value="F:zinc ion binding"/>
    <property type="evidence" value="ECO:0007669"/>
    <property type="project" value="UniProtKB-UniRule"/>
</dbReference>
<dbReference type="SUPFAM" id="SSF57716">
    <property type="entry name" value="Glucocorticoid receptor-like (DNA-binding domain)"/>
    <property type="match status" value="1"/>
</dbReference>
<comment type="caution">
    <text evidence="5">The sequence shown here is derived from an EMBL/GenBank/DDBJ whole genome shotgun (WGS) entry which is preliminary data.</text>
</comment>
<comment type="cofactor">
    <cofactor evidence="3">
        <name>Zn(2+)</name>
        <dbReference type="ChEBI" id="CHEBI:29105"/>
    </cofactor>
    <text evidence="3">Binds 1 zinc ion.</text>
</comment>
<dbReference type="PANTHER" id="PTHR36150:SF1">
    <property type="entry name" value="DNA GYRASE INHIBITOR YACG"/>
    <property type="match status" value="1"/>
</dbReference>
<comment type="function">
    <text evidence="3">Inhibits all the catalytic activities of DNA gyrase by preventing its interaction with DNA. Acts by binding directly to the C-terminal domain of GyrB, which probably disrupts DNA binding by the gyrase.</text>
</comment>
<dbReference type="HAMAP" id="MF_00649">
    <property type="entry name" value="DNA_gyrase_inhibitor_YacG"/>
    <property type="match status" value="1"/>
</dbReference>
<gene>
    <name evidence="3 5" type="primary">yacG</name>
    <name evidence="5" type="ORF">PsAD2_02483</name>
</gene>
<feature type="binding site" evidence="3">
    <location>
        <position position="26"/>
    </location>
    <ligand>
        <name>Zn(2+)</name>
        <dbReference type="ChEBI" id="CHEBI:29105"/>
    </ligand>
</feature>